<dbReference type="EMBL" id="CAMPGE010000238">
    <property type="protein sequence ID" value="CAI2358972.1"/>
    <property type="molecule type" value="Genomic_DNA"/>
</dbReference>
<dbReference type="Gene3D" id="3.30.470.20">
    <property type="entry name" value="ATP-grasp fold, B domain"/>
    <property type="match status" value="1"/>
</dbReference>
<evidence type="ECO:0000256" key="1">
    <source>
        <dbReference type="ARBA" id="ARBA00022598"/>
    </source>
</evidence>
<keyword evidence="5" id="KW-1185">Reference proteome</keyword>
<dbReference type="PANTHER" id="PTHR12241:SF154">
    <property type="entry name" value="TUBULIN POLYGLUTAMYLASE TTLL11"/>
    <property type="match status" value="1"/>
</dbReference>
<name>A0AAD1U1Y1_EUPCR</name>
<evidence type="ECO:0000313" key="5">
    <source>
        <dbReference type="Proteomes" id="UP001295684"/>
    </source>
</evidence>
<dbReference type="PROSITE" id="PS51221">
    <property type="entry name" value="TTL"/>
    <property type="match status" value="1"/>
</dbReference>
<protein>
    <submittedName>
        <fullName evidence="4">Uncharacterized protein</fullName>
    </submittedName>
</protein>
<sequence length="677" mass="78570">MELNPTSFHVNPALAEISEKCPLYARVLDKGNQLTMQSQKAAKDNCMFRTHSFEKFQGLGHVESAPIGGNLFISGSSAPVCGMKERKVGQKKQYYKAPLPKTRRNKVPKNSVPPLQGFGCTNLRSESLSSKHLANKLSNLPAINSNSLVEDEEEKGPVNKFVRKRGVSQAARRQLQISNRITNLGKPKRKVFTINTYPTRSELETLQCIIQKNDWEEALGPNEGNLIWFGLPLRESDYKLLQKRTRLWFNKYPMSEYLCRKKVLSSILARMRKYFPDDYNFLPREFLYPEEKEDLEDYLEDKPNNWMIAKPSRGCGGGGIFLFKGQFSPPYAQNEFVVQKYLSKPLLVENRKFDLRVYVLIKNLDPLECYFSNEGLVRFCIEEYKRPTRDNCKEMCMHLTNYCLNKEHENYINPQEYGEENRGPKRLMSVFFKQLEKESGFDSEKCKAQIKATVRKTVISILPYLKNYAKKMMSTDLKKLRVFQLIGFDVMLDHNCKAWLMEINANPSLNMFLERQNPEGEQEKVLSEIDKYLKTLVVEDAINIVKSRKPLDDLGVFEKILPADESHDQYYIWDKVREIFNLLAGVKKTEFITASQFQKLGRCTELTSSSFSKAHYDIIFKKIIRKNDSNYMNCEEFFTALELVVQQFYGGPPTFDNLRDYIYEVEKVFGLSTESDF</sequence>
<dbReference type="GO" id="GO:0015631">
    <property type="term" value="F:tubulin binding"/>
    <property type="evidence" value="ECO:0007669"/>
    <property type="project" value="TreeGrafter"/>
</dbReference>
<dbReference type="GO" id="GO:0000226">
    <property type="term" value="P:microtubule cytoskeleton organization"/>
    <property type="evidence" value="ECO:0007669"/>
    <property type="project" value="TreeGrafter"/>
</dbReference>
<dbReference type="GO" id="GO:0036064">
    <property type="term" value="C:ciliary basal body"/>
    <property type="evidence" value="ECO:0007669"/>
    <property type="project" value="TreeGrafter"/>
</dbReference>
<dbReference type="InterPro" id="IPR004344">
    <property type="entry name" value="TTL/TTLL_fam"/>
</dbReference>
<accession>A0AAD1U1Y1</accession>
<organism evidence="4 5">
    <name type="scientific">Euplotes crassus</name>
    <dbReference type="NCBI Taxonomy" id="5936"/>
    <lineage>
        <taxon>Eukaryota</taxon>
        <taxon>Sar</taxon>
        <taxon>Alveolata</taxon>
        <taxon>Ciliophora</taxon>
        <taxon>Intramacronucleata</taxon>
        <taxon>Spirotrichea</taxon>
        <taxon>Hypotrichia</taxon>
        <taxon>Euplotida</taxon>
        <taxon>Euplotidae</taxon>
        <taxon>Moneuplotes</taxon>
    </lineage>
</organism>
<keyword evidence="2" id="KW-0547">Nucleotide-binding</keyword>
<comment type="caution">
    <text evidence="4">The sequence shown here is derived from an EMBL/GenBank/DDBJ whole genome shotgun (WGS) entry which is preliminary data.</text>
</comment>
<evidence type="ECO:0000256" key="2">
    <source>
        <dbReference type="ARBA" id="ARBA00022741"/>
    </source>
</evidence>
<proteinExistence type="predicted"/>
<dbReference type="SUPFAM" id="SSF47473">
    <property type="entry name" value="EF-hand"/>
    <property type="match status" value="1"/>
</dbReference>
<dbReference type="Proteomes" id="UP001295684">
    <property type="component" value="Unassembled WGS sequence"/>
</dbReference>
<dbReference type="GO" id="GO:0070740">
    <property type="term" value="F:tubulin-glutamic acid ligase activity"/>
    <property type="evidence" value="ECO:0007669"/>
    <property type="project" value="TreeGrafter"/>
</dbReference>
<keyword evidence="3" id="KW-0067">ATP-binding</keyword>
<evidence type="ECO:0000313" key="4">
    <source>
        <dbReference type="EMBL" id="CAI2358972.1"/>
    </source>
</evidence>
<dbReference type="Pfam" id="PF03133">
    <property type="entry name" value="TTL"/>
    <property type="match status" value="1"/>
</dbReference>
<reference evidence="4" key="1">
    <citation type="submission" date="2023-07" db="EMBL/GenBank/DDBJ databases">
        <authorList>
            <consortium name="AG Swart"/>
            <person name="Singh M."/>
            <person name="Singh A."/>
            <person name="Seah K."/>
            <person name="Emmerich C."/>
        </authorList>
    </citation>
    <scope>NUCLEOTIDE SEQUENCE</scope>
    <source>
        <strain evidence="4">DP1</strain>
    </source>
</reference>
<evidence type="ECO:0000256" key="3">
    <source>
        <dbReference type="ARBA" id="ARBA00022840"/>
    </source>
</evidence>
<dbReference type="InterPro" id="IPR011992">
    <property type="entry name" value="EF-hand-dom_pair"/>
</dbReference>
<gene>
    <name evidence="4" type="ORF">ECRASSUSDP1_LOCUS256</name>
</gene>
<dbReference type="PANTHER" id="PTHR12241">
    <property type="entry name" value="TUBULIN POLYGLUTAMYLASE"/>
    <property type="match status" value="1"/>
</dbReference>
<dbReference type="GO" id="GO:0005524">
    <property type="term" value="F:ATP binding"/>
    <property type="evidence" value="ECO:0007669"/>
    <property type="project" value="UniProtKB-KW"/>
</dbReference>
<dbReference type="AlphaFoldDB" id="A0AAD1U1Y1"/>
<keyword evidence="1" id="KW-0436">Ligase</keyword>
<dbReference type="Gene3D" id="1.10.238.10">
    <property type="entry name" value="EF-hand"/>
    <property type="match status" value="1"/>
</dbReference>
<dbReference type="SUPFAM" id="SSF56059">
    <property type="entry name" value="Glutathione synthetase ATP-binding domain-like"/>
    <property type="match status" value="1"/>
</dbReference>